<sequence>FSQSSYKANLLDSAEMGLTVNATDKDSGVNAEVRYSLLTPVRGFTVDERTGSVQVNRSAVAMGSPWQDLVVVASDCGNPPLSATAAVRVHVNSAGSGNMLGHHQFRITVSERTEKGSSLLKMGNTGISELVPNPQYNIIDGDPDGAFQILSPQGELVLLKSLDR</sequence>
<evidence type="ECO:0000256" key="7">
    <source>
        <dbReference type="ARBA" id="ARBA00023136"/>
    </source>
</evidence>
<dbReference type="GO" id="GO:0031175">
    <property type="term" value="P:neuron projection development"/>
    <property type="evidence" value="ECO:0007669"/>
    <property type="project" value="TreeGrafter"/>
</dbReference>
<reference evidence="11" key="1">
    <citation type="submission" date="2015-11" db="EMBL/GenBank/DDBJ databases">
        <title>De novo transcriptome assembly of four potential Pierce s Disease insect vectors from Arizona vineyards.</title>
        <authorList>
            <person name="Tassone E.E."/>
        </authorList>
    </citation>
    <scope>NUCLEOTIDE SEQUENCE</scope>
</reference>
<dbReference type="InterPro" id="IPR015919">
    <property type="entry name" value="Cadherin-like_sf"/>
</dbReference>
<organism evidence="11">
    <name type="scientific">Graphocephala atropunctata</name>
    <dbReference type="NCBI Taxonomy" id="36148"/>
    <lineage>
        <taxon>Eukaryota</taxon>
        <taxon>Metazoa</taxon>
        <taxon>Ecdysozoa</taxon>
        <taxon>Arthropoda</taxon>
        <taxon>Hexapoda</taxon>
        <taxon>Insecta</taxon>
        <taxon>Pterygota</taxon>
        <taxon>Neoptera</taxon>
        <taxon>Paraneoptera</taxon>
        <taxon>Hemiptera</taxon>
        <taxon>Auchenorrhyncha</taxon>
        <taxon>Membracoidea</taxon>
        <taxon>Cicadellidae</taxon>
        <taxon>Cicadellinae</taxon>
        <taxon>Cicadellini</taxon>
        <taxon>Graphocephala</taxon>
    </lineage>
</organism>
<dbReference type="GO" id="GO:0045296">
    <property type="term" value="F:cadherin binding"/>
    <property type="evidence" value="ECO:0007669"/>
    <property type="project" value="TreeGrafter"/>
</dbReference>
<evidence type="ECO:0000256" key="6">
    <source>
        <dbReference type="ARBA" id="ARBA00022989"/>
    </source>
</evidence>
<gene>
    <name evidence="11" type="ORF">g.53265</name>
</gene>
<dbReference type="InterPro" id="IPR039808">
    <property type="entry name" value="Cadherin"/>
</dbReference>
<dbReference type="AlphaFoldDB" id="A0A1B6M8R7"/>
<evidence type="ECO:0000256" key="2">
    <source>
        <dbReference type="ARBA" id="ARBA00022692"/>
    </source>
</evidence>
<keyword evidence="4 9" id="KW-0106">Calcium</keyword>
<evidence type="ECO:0000313" key="11">
    <source>
        <dbReference type="EMBL" id="JAT32320.1"/>
    </source>
</evidence>
<evidence type="ECO:0000256" key="1">
    <source>
        <dbReference type="ARBA" id="ARBA00004370"/>
    </source>
</evidence>
<protein>
    <recommendedName>
        <fullName evidence="10">Cadherin domain-containing protein</fullName>
    </recommendedName>
</protein>
<keyword evidence="7" id="KW-0472">Membrane</keyword>
<dbReference type="FunFam" id="2.60.40.60:FF:000116">
    <property type="entry name" value="Dachsous cadherin-related 2"/>
    <property type="match status" value="1"/>
</dbReference>
<dbReference type="GO" id="GO:0016477">
    <property type="term" value="P:cell migration"/>
    <property type="evidence" value="ECO:0007669"/>
    <property type="project" value="TreeGrafter"/>
</dbReference>
<keyword evidence="5" id="KW-0130">Cell adhesion</keyword>
<keyword evidence="6" id="KW-1133">Transmembrane helix</keyword>
<feature type="non-terminal residue" evidence="11">
    <location>
        <position position="1"/>
    </location>
</feature>
<dbReference type="GO" id="GO:0008013">
    <property type="term" value="F:beta-catenin binding"/>
    <property type="evidence" value="ECO:0007669"/>
    <property type="project" value="TreeGrafter"/>
</dbReference>
<keyword evidence="2" id="KW-0812">Transmembrane</keyword>
<dbReference type="CDD" id="cd11304">
    <property type="entry name" value="Cadherin_repeat"/>
    <property type="match status" value="2"/>
</dbReference>
<dbReference type="GO" id="GO:0005509">
    <property type="term" value="F:calcium ion binding"/>
    <property type="evidence" value="ECO:0007669"/>
    <property type="project" value="UniProtKB-UniRule"/>
</dbReference>
<feature type="domain" description="Cadherin" evidence="10">
    <location>
        <begin position="2"/>
        <end position="105"/>
    </location>
</feature>
<keyword evidence="8" id="KW-0325">Glycoprotein</keyword>
<dbReference type="PANTHER" id="PTHR24027:SF438">
    <property type="entry name" value="CADHERIN 23"/>
    <property type="match status" value="1"/>
</dbReference>
<evidence type="ECO:0000256" key="3">
    <source>
        <dbReference type="ARBA" id="ARBA00022737"/>
    </source>
</evidence>
<feature type="non-terminal residue" evidence="11">
    <location>
        <position position="164"/>
    </location>
</feature>
<dbReference type="Gene3D" id="2.60.40.60">
    <property type="entry name" value="Cadherins"/>
    <property type="match status" value="1"/>
</dbReference>
<evidence type="ECO:0000256" key="9">
    <source>
        <dbReference type="PROSITE-ProRule" id="PRU00043"/>
    </source>
</evidence>
<evidence type="ECO:0000259" key="10">
    <source>
        <dbReference type="PROSITE" id="PS50268"/>
    </source>
</evidence>
<evidence type="ECO:0000256" key="4">
    <source>
        <dbReference type="ARBA" id="ARBA00022837"/>
    </source>
</evidence>
<dbReference type="SUPFAM" id="SSF49313">
    <property type="entry name" value="Cadherin-like"/>
    <property type="match status" value="1"/>
</dbReference>
<dbReference type="SMART" id="SM00112">
    <property type="entry name" value="CA"/>
    <property type="match status" value="1"/>
</dbReference>
<proteinExistence type="predicted"/>
<accession>A0A1B6M8R7</accession>
<dbReference type="EMBL" id="GEBQ01007657">
    <property type="protein sequence ID" value="JAT32320.1"/>
    <property type="molecule type" value="Transcribed_RNA"/>
</dbReference>
<dbReference type="PANTHER" id="PTHR24027">
    <property type="entry name" value="CADHERIN-23"/>
    <property type="match status" value="1"/>
</dbReference>
<name>A0A1B6M8R7_9HEMI</name>
<keyword evidence="3" id="KW-0677">Repeat</keyword>
<dbReference type="Pfam" id="PF00028">
    <property type="entry name" value="Cadherin"/>
    <property type="match status" value="1"/>
</dbReference>
<comment type="subcellular location">
    <subcellularLocation>
        <location evidence="1">Membrane</location>
    </subcellularLocation>
</comment>
<dbReference type="InterPro" id="IPR002126">
    <property type="entry name" value="Cadherin-like_dom"/>
</dbReference>
<dbReference type="PRINTS" id="PR00205">
    <property type="entry name" value="CADHERIN"/>
</dbReference>
<evidence type="ECO:0000256" key="5">
    <source>
        <dbReference type="ARBA" id="ARBA00022889"/>
    </source>
</evidence>
<dbReference type="GO" id="GO:0007156">
    <property type="term" value="P:homophilic cell adhesion via plasma membrane adhesion molecules"/>
    <property type="evidence" value="ECO:0007669"/>
    <property type="project" value="InterPro"/>
</dbReference>
<dbReference type="GO" id="GO:0016342">
    <property type="term" value="C:catenin complex"/>
    <property type="evidence" value="ECO:0007669"/>
    <property type="project" value="TreeGrafter"/>
</dbReference>
<evidence type="ECO:0000256" key="8">
    <source>
        <dbReference type="ARBA" id="ARBA00023180"/>
    </source>
</evidence>
<dbReference type="PROSITE" id="PS50268">
    <property type="entry name" value="CADHERIN_2"/>
    <property type="match status" value="1"/>
</dbReference>